<reference evidence="3" key="2">
    <citation type="journal article" date="2014" name="ISME J.">
        <title>Microbial stratification in low pH oxic and suboxic macroscopic growths along an acid mine drainage.</title>
        <authorList>
            <person name="Mendez-Garcia C."/>
            <person name="Mesa V."/>
            <person name="Sprenger R.R."/>
            <person name="Richter M."/>
            <person name="Diez M.S."/>
            <person name="Solano J."/>
            <person name="Bargiela R."/>
            <person name="Golyshina O.V."/>
            <person name="Manteca A."/>
            <person name="Ramos J.L."/>
            <person name="Gallego J.R."/>
            <person name="Llorente I."/>
            <person name="Martins Dos Santos V.A."/>
            <person name="Jensen O.N."/>
            <person name="Pelaez A.I."/>
            <person name="Sanchez J."/>
            <person name="Ferrer M."/>
        </authorList>
    </citation>
    <scope>NUCLEOTIDE SEQUENCE</scope>
</reference>
<evidence type="ECO:0000259" key="2">
    <source>
        <dbReference type="Pfam" id="PF03710"/>
    </source>
</evidence>
<proteinExistence type="predicted"/>
<dbReference type="GO" id="GO:0016874">
    <property type="term" value="F:ligase activity"/>
    <property type="evidence" value="ECO:0007669"/>
    <property type="project" value="UniProtKB-KW"/>
</dbReference>
<dbReference type="InterPro" id="IPR005190">
    <property type="entry name" value="GlnE_rpt_dom"/>
</dbReference>
<dbReference type="Pfam" id="PF03710">
    <property type="entry name" value="GlnE"/>
    <property type="match status" value="1"/>
</dbReference>
<dbReference type="EMBL" id="AUZZ01000643">
    <property type="protein sequence ID" value="EQD67187.1"/>
    <property type="molecule type" value="Genomic_DNA"/>
</dbReference>
<comment type="caution">
    <text evidence="3">The sequence shown here is derived from an EMBL/GenBank/DDBJ whole genome shotgun (WGS) entry which is preliminary data.</text>
</comment>
<dbReference type="GO" id="GO:0005829">
    <property type="term" value="C:cytosol"/>
    <property type="evidence" value="ECO:0007669"/>
    <property type="project" value="TreeGrafter"/>
</dbReference>
<keyword evidence="3" id="KW-0548">Nucleotidyltransferase</keyword>
<sequence length="91" mass="10025">SISNEEFFTRLGQGLIRLLETPTCDGIVLRVDTRLRPFGDSGPLVASFCVFWRITCRCTGETGSATRTSRRGRSSARSASPSSRPRRCGRS</sequence>
<evidence type="ECO:0000256" key="1">
    <source>
        <dbReference type="SAM" id="MobiDB-lite"/>
    </source>
</evidence>
<dbReference type="PANTHER" id="PTHR30621:SF0">
    <property type="entry name" value="BIFUNCTIONAL GLUTAMINE SYNTHETASE ADENYLYLTRANSFERASE_ADENYLYL-REMOVING ENZYME"/>
    <property type="match status" value="1"/>
</dbReference>
<protein>
    <submittedName>
        <fullName evidence="3">Glutamate-ammonia ligase adenylyltransferase domain protein</fullName>
    </submittedName>
</protein>
<feature type="non-terminal residue" evidence="3">
    <location>
        <position position="1"/>
    </location>
</feature>
<name>T1BBF9_9ZZZZ</name>
<feature type="region of interest" description="Disordered" evidence="1">
    <location>
        <begin position="61"/>
        <end position="91"/>
    </location>
</feature>
<dbReference type="SUPFAM" id="SSF81301">
    <property type="entry name" value="Nucleotidyltransferase"/>
    <property type="match status" value="1"/>
</dbReference>
<gene>
    <name evidence="3" type="ORF">B2A_00846</name>
</gene>
<keyword evidence="3" id="KW-0436">Ligase</keyword>
<feature type="domain" description="Glutamate-ammonia ligase adenylyltransferase repeated" evidence="2">
    <location>
        <begin position="1"/>
        <end position="49"/>
    </location>
</feature>
<dbReference type="Gene3D" id="3.30.460.10">
    <property type="entry name" value="Beta Polymerase, domain 2"/>
    <property type="match status" value="1"/>
</dbReference>
<dbReference type="PANTHER" id="PTHR30621">
    <property type="entry name" value="GLUTAMINE SYNTHETASE ADENYLYLTRANSFERASE"/>
    <property type="match status" value="1"/>
</dbReference>
<accession>T1BBF9</accession>
<organism evidence="3">
    <name type="scientific">mine drainage metagenome</name>
    <dbReference type="NCBI Taxonomy" id="410659"/>
    <lineage>
        <taxon>unclassified sequences</taxon>
        <taxon>metagenomes</taxon>
        <taxon>ecological metagenomes</taxon>
    </lineage>
</organism>
<feature type="non-terminal residue" evidence="3">
    <location>
        <position position="91"/>
    </location>
</feature>
<keyword evidence="3" id="KW-0808">Transferase</keyword>
<reference evidence="3" key="1">
    <citation type="submission" date="2013-08" db="EMBL/GenBank/DDBJ databases">
        <authorList>
            <person name="Mendez C."/>
            <person name="Richter M."/>
            <person name="Ferrer M."/>
            <person name="Sanchez J."/>
        </authorList>
    </citation>
    <scope>NUCLEOTIDE SEQUENCE</scope>
</reference>
<dbReference type="AlphaFoldDB" id="T1BBF9"/>
<dbReference type="InterPro" id="IPR023057">
    <property type="entry name" value="GlnE"/>
</dbReference>
<dbReference type="GO" id="GO:0008882">
    <property type="term" value="F:[glutamate-ammonia-ligase] adenylyltransferase activity"/>
    <property type="evidence" value="ECO:0007669"/>
    <property type="project" value="InterPro"/>
</dbReference>
<dbReference type="InterPro" id="IPR043519">
    <property type="entry name" value="NT_sf"/>
</dbReference>
<evidence type="ECO:0000313" key="3">
    <source>
        <dbReference type="EMBL" id="EQD67187.1"/>
    </source>
</evidence>
<dbReference type="GO" id="GO:0000820">
    <property type="term" value="P:regulation of glutamine family amino acid metabolic process"/>
    <property type="evidence" value="ECO:0007669"/>
    <property type="project" value="TreeGrafter"/>
</dbReference>